<protein>
    <recommendedName>
        <fullName evidence="4">50S ribosomal protein L5</fullName>
    </recommendedName>
</protein>
<keyword evidence="2 5" id="KW-0689">Ribosomal protein</keyword>
<dbReference type="InterPro" id="IPR022803">
    <property type="entry name" value="Ribosomal_uL5_dom_sf"/>
</dbReference>
<dbReference type="GO" id="GO:1990904">
    <property type="term" value="C:ribonucleoprotein complex"/>
    <property type="evidence" value="ECO:0007669"/>
    <property type="project" value="UniProtKB-KW"/>
</dbReference>
<dbReference type="STRING" id="1401685.P857_222"/>
<dbReference type="SUPFAM" id="SSF55282">
    <property type="entry name" value="RL5-like"/>
    <property type="match status" value="1"/>
</dbReference>
<sequence length="179" mass="20297">MIKDFIFSEKVDKVLRSELDYVSGSMLIPRIKKISINVSLGSQVIKDSKCLDYAQRSLSMIVGQKAVICRAKKSIASFKLRKGYPVACKVTLRRKVLIDAFFKKTLIGLARQRDFSPFSAEQFDGSGNFSFGVLEHAVYDEVDYESMYLNYGMNINIITNLNDSHKSMLFLKVLGIPFK</sequence>
<dbReference type="InterPro" id="IPR020929">
    <property type="entry name" value="Ribosomal_uL5_CS"/>
</dbReference>
<evidence type="ECO:0000256" key="1">
    <source>
        <dbReference type="ARBA" id="ARBA00008553"/>
    </source>
</evidence>
<evidence type="ECO:0000256" key="5">
    <source>
        <dbReference type="RuleBase" id="RU003930"/>
    </source>
</evidence>
<comment type="similarity">
    <text evidence="1 5">Belongs to the universal ribosomal protein uL5 family.</text>
</comment>
<dbReference type="PANTHER" id="PTHR11994">
    <property type="entry name" value="60S RIBOSOMAL PROTEIN L11-RELATED"/>
    <property type="match status" value="1"/>
</dbReference>
<comment type="caution">
    <text evidence="8">The sequence shown here is derived from an EMBL/GenBank/DDBJ whole genome shotgun (WGS) entry which is preliminary data.</text>
</comment>
<dbReference type="PATRIC" id="fig|1401685.3.peg.511"/>
<dbReference type="InterPro" id="IPR031309">
    <property type="entry name" value="Ribosomal_uL5_C"/>
</dbReference>
<keyword evidence="3 5" id="KW-0687">Ribonucleoprotein</keyword>
<evidence type="ECO:0000256" key="3">
    <source>
        <dbReference type="ARBA" id="ARBA00023274"/>
    </source>
</evidence>
<evidence type="ECO:0000256" key="2">
    <source>
        <dbReference type="ARBA" id="ARBA00022980"/>
    </source>
</evidence>
<evidence type="ECO:0000259" key="6">
    <source>
        <dbReference type="Pfam" id="PF00281"/>
    </source>
</evidence>
<dbReference type="Proteomes" id="UP000018951">
    <property type="component" value="Unassembled WGS sequence"/>
</dbReference>
<dbReference type="Pfam" id="PF00673">
    <property type="entry name" value="Ribosomal_L5_C"/>
    <property type="match status" value="1"/>
</dbReference>
<dbReference type="AlphaFoldDB" id="W2V1K3"/>
<dbReference type="Gene3D" id="3.30.1440.10">
    <property type="match status" value="1"/>
</dbReference>
<keyword evidence="9" id="KW-1185">Reference proteome</keyword>
<dbReference type="InterPro" id="IPR002132">
    <property type="entry name" value="Ribosomal_uL5"/>
</dbReference>
<dbReference type="PROSITE" id="PS00358">
    <property type="entry name" value="RIBOSOMAL_L5"/>
    <property type="match status" value="1"/>
</dbReference>
<feature type="domain" description="Large ribosomal subunit protein uL5 N-terminal" evidence="6">
    <location>
        <begin position="26"/>
        <end position="81"/>
    </location>
</feature>
<name>W2V1K3_9RICK</name>
<proteinExistence type="inferred from homology"/>
<dbReference type="InterPro" id="IPR031310">
    <property type="entry name" value="Ribosomal_uL5_N"/>
</dbReference>
<dbReference type="PIRSF" id="PIRSF002161">
    <property type="entry name" value="Ribosomal_L5"/>
    <property type="match status" value="1"/>
</dbReference>
<reference evidence="8 9" key="1">
    <citation type="journal article" date="2013" name="PLoS ONE">
        <title>Bacterial endosymbiosis in a chordate host: long-term co-evolution and conservation of secondary metabolism.</title>
        <authorList>
            <person name="Kwan J.C."/>
            <person name="Schmidt E.W."/>
        </authorList>
    </citation>
    <scope>NUCLEOTIDE SEQUENCE [LARGE SCALE GENOMIC DNA]</scope>
    <source>
        <strain evidence="9">L6</strain>
    </source>
</reference>
<dbReference type="GO" id="GO:0003735">
    <property type="term" value="F:structural constituent of ribosome"/>
    <property type="evidence" value="ECO:0007669"/>
    <property type="project" value="InterPro"/>
</dbReference>
<dbReference type="GO" id="GO:0005840">
    <property type="term" value="C:ribosome"/>
    <property type="evidence" value="ECO:0007669"/>
    <property type="project" value="UniProtKB-KW"/>
</dbReference>
<dbReference type="GO" id="GO:0006412">
    <property type="term" value="P:translation"/>
    <property type="evidence" value="ECO:0007669"/>
    <property type="project" value="InterPro"/>
</dbReference>
<gene>
    <name evidence="8" type="primary">rplE</name>
    <name evidence="8" type="ORF">P857_222</name>
</gene>
<organism evidence="8 9">
    <name type="scientific">Candidatus Xenolissoclinum pacificiensis L6</name>
    <dbReference type="NCBI Taxonomy" id="1401685"/>
    <lineage>
        <taxon>Bacteria</taxon>
        <taxon>Pseudomonadati</taxon>
        <taxon>Pseudomonadota</taxon>
        <taxon>Alphaproteobacteria</taxon>
        <taxon>Rickettsiales</taxon>
        <taxon>Anaplasmataceae</taxon>
        <taxon>Candidatus Xenolissoclinum</taxon>
    </lineage>
</organism>
<evidence type="ECO:0000256" key="4">
    <source>
        <dbReference type="ARBA" id="ARBA00035461"/>
    </source>
</evidence>
<evidence type="ECO:0000259" key="7">
    <source>
        <dbReference type="Pfam" id="PF00673"/>
    </source>
</evidence>
<dbReference type="EMBL" id="AXCJ01000005">
    <property type="protein sequence ID" value="ETO91313.1"/>
    <property type="molecule type" value="Genomic_DNA"/>
</dbReference>
<dbReference type="Pfam" id="PF00281">
    <property type="entry name" value="Ribosomal_L5"/>
    <property type="match status" value="1"/>
</dbReference>
<feature type="domain" description="Large ribosomal subunit protein uL5 C-terminal" evidence="7">
    <location>
        <begin position="85"/>
        <end position="178"/>
    </location>
</feature>
<evidence type="ECO:0000313" key="8">
    <source>
        <dbReference type="EMBL" id="ETO91313.1"/>
    </source>
</evidence>
<evidence type="ECO:0000313" key="9">
    <source>
        <dbReference type="Proteomes" id="UP000018951"/>
    </source>
</evidence>
<accession>W2V1K3</accession>